<proteinExistence type="predicted"/>
<name>A0A392P2L0_9FABA</name>
<evidence type="ECO:0000313" key="3">
    <source>
        <dbReference type="Proteomes" id="UP000265520"/>
    </source>
</evidence>
<organism evidence="2 3">
    <name type="scientific">Trifolium medium</name>
    <dbReference type="NCBI Taxonomy" id="97028"/>
    <lineage>
        <taxon>Eukaryota</taxon>
        <taxon>Viridiplantae</taxon>
        <taxon>Streptophyta</taxon>
        <taxon>Embryophyta</taxon>
        <taxon>Tracheophyta</taxon>
        <taxon>Spermatophyta</taxon>
        <taxon>Magnoliopsida</taxon>
        <taxon>eudicotyledons</taxon>
        <taxon>Gunneridae</taxon>
        <taxon>Pentapetalae</taxon>
        <taxon>rosids</taxon>
        <taxon>fabids</taxon>
        <taxon>Fabales</taxon>
        <taxon>Fabaceae</taxon>
        <taxon>Papilionoideae</taxon>
        <taxon>50 kb inversion clade</taxon>
        <taxon>NPAAA clade</taxon>
        <taxon>Hologalegina</taxon>
        <taxon>IRL clade</taxon>
        <taxon>Trifolieae</taxon>
        <taxon>Trifolium</taxon>
    </lineage>
</organism>
<dbReference type="AlphaFoldDB" id="A0A392P2L0"/>
<accession>A0A392P2L0</accession>
<comment type="caution">
    <text evidence="2">The sequence shown here is derived from an EMBL/GenBank/DDBJ whole genome shotgun (WGS) entry which is preliminary data.</text>
</comment>
<protein>
    <submittedName>
        <fullName evidence="2">Uncharacterized protein</fullName>
    </submittedName>
</protein>
<keyword evidence="3" id="KW-1185">Reference proteome</keyword>
<dbReference type="Proteomes" id="UP000265520">
    <property type="component" value="Unassembled WGS sequence"/>
</dbReference>
<evidence type="ECO:0000313" key="2">
    <source>
        <dbReference type="EMBL" id="MCI05586.1"/>
    </source>
</evidence>
<feature type="compositionally biased region" description="Polar residues" evidence="1">
    <location>
        <begin position="83"/>
        <end position="98"/>
    </location>
</feature>
<evidence type="ECO:0000256" key="1">
    <source>
        <dbReference type="SAM" id="MobiDB-lite"/>
    </source>
</evidence>
<reference evidence="2 3" key="1">
    <citation type="journal article" date="2018" name="Front. Plant Sci.">
        <title>Red Clover (Trifolium pratense) and Zigzag Clover (T. medium) - A Picture of Genomic Similarities and Differences.</title>
        <authorList>
            <person name="Dluhosova J."/>
            <person name="Istvanek J."/>
            <person name="Nedelnik J."/>
            <person name="Repkova J."/>
        </authorList>
    </citation>
    <scope>NUCLEOTIDE SEQUENCE [LARGE SCALE GENOMIC DNA]</scope>
    <source>
        <strain evidence="3">cv. 10/8</strain>
        <tissue evidence="2">Leaf</tissue>
    </source>
</reference>
<sequence length="98" mass="11203">MTEEIPRRTMVAYYKKTDREEVTQGFLPANPVSINIKATVLGELIFNQFRGDNTQDPLEHLTNFKEICTMQKHGRNSRIDSLIDSSPKSNSEGGRQNF</sequence>
<dbReference type="EMBL" id="LXQA010059115">
    <property type="protein sequence ID" value="MCI05586.1"/>
    <property type="molecule type" value="Genomic_DNA"/>
</dbReference>
<feature type="region of interest" description="Disordered" evidence="1">
    <location>
        <begin position="75"/>
        <end position="98"/>
    </location>
</feature>